<comment type="caution">
    <text evidence="1">The sequence shown here is derived from an EMBL/GenBank/DDBJ whole genome shotgun (WGS) entry which is preliminary data.</text>
</comment>
<evidence type="ECO:0000313" key="2">
    <source>
        <dbReference type="Proteomes" id="UP000799754"/>
    </source>
</evidence>
<accession>A0ACB6SAR1</accession>
<protein>
    <submittedName>
        <fullName evidence="1">Uncharacterized protein</fullName>
    </submittedName>
</protein>
<name>A0ACB6SAR1_9PLEO</name>
<gene>
    <name evidence="1" type="ORF">BU25DRAFT_454835</name>
</gene>
<reference evidence="1" key="1">
    <citation type="journal article" date="2020" name="Stud. Mycol.">
        <title>101 Dothideomycetes genomes: a test case for predicting lifestyles and emergence of pathogens.</title>
        <authorList>
            <person name="Haridas S."/>
            <person name="Albert R."/>
            <person name="Binder M."/>
            <person name="Bloem J."/>
            <person name="Labutti K."/>
            <person name="Salamov A."/>
            <person name="Andreopoulos B."/>
            <person name="Baker S."/>
            <person name="Barry K."/>
            <person name="Bills G."/>
            <person name="Bluhm B."/>
            <person name="Cannon C."/>
            <person name="Castanera R."/>
            <person name="Culley D."/>
            <person name="Daum C."/>
            <person name="Ezra D."/>
            <person name="Gonzalez J."/>
            <person name="Henrissat B."/>
            <person name="Kuo A."/>
            <person name="Liang C."/>
            <person name="Lipzen A."/>
            <person name="Lutzoni F."/>
            <person name="Magnuson J."/>
            <person name="Mondo S."/>
            <person name="Nolan M."/>
            <person name="Ohm R."/>
            <person name="Pangilinan J."/>
            <person name="Park H.-J."/>
            <person name="Ramirez L."/>
            <person name="Alfaro M."/>
            <person name="Sun H."/>
            <person name="Tritt A."/>
            <person name="Yoshinaga Y."/>
            <person name="Zwiers L.-H."/>
            <person name="Turgeon B."/>
            <person name="Goodwin S."/>
            <person name="Spatafora J."/>
            <person name="Crous P."/>
            <person name="Grigoriev I."/>
        </authorList>
    </citation>
    <scope>NUCLEOTIDE SEQUENCE</scope>
    <source>
        <strain evidence="1">CBS 525.71</strain>
    </source>
</reference>
<dbReference type="EMBL" id="MU006704">
    <property type="protein sequence ID" value="KAF2631380.1"/>
    <property type="molecule type" value="Genomic_DNA"/>
</dbReference>
<sequence length="326" mass="35737">MARGKGGRRYRKAPPKPETPVKDRLRKIIASRNASSESVDAAQPTTPPTINVNTTLQTSFIDNIGSWFTGQDSSDSLPMDSIDAVSISGNPAPLSKKARKRLKKQDTQTTESDPSTPTDDADSPILDDGDCSQQESSASRTTSSYLGDGSTDSFPLIRGLHDSIMPKQLADPAEKRDSVVSSNWEEAKLEKTSQITTKRVSDQAAWRRKSNPSSWWPCRMYRWTRRFILATIRGFQGPRRADFILTFGVLFVCLYVAYTTLDFILFGLIKGVRAQDIVDAANCSVVYVTIPGPIITVSLIAAAPSDPARALLHRVAPTSQSLSPPF</sequence>
<organism evidence="1 2">
    <name type="scientific">Macroventuria anomochaeta</name>
    <dbReference type="NCBI Taxonomy" id="301207"/>
    <lineage>
        <taxon>Eukaryota</taxon>
        <taxon>Fungi</taxon>
        <taxon>Dikarya</taxon>
        <taxon>Ascomycota</taxon>
        <taxon>Pezizomycotina</taxon>
        <taxon>Dothideomycetes</taxon>
        <taxon>Pleosporomycetidae</taxon>
        <taxon>Pleosporales</taxon>
        <taxon>Pleosporineae</taxon>
        <taxon>Didymellaceae</taxon>
        <taxon>Macroventuria</taxon>
    </lineage>
</organism>
<evidence type="ECO:0000313" key="1">
    <source>
        <dbReference type="EMBL" id="KAF2631380.1"/>
    </source>
</evidence>
<proteinExistence type="predicted"/>
<dbReference type="Proteomes" id="UP000799754">
    <property type="component" value="Unassembled WGS sequence"/>
</dbReference>
<keyword evidence="2" id="KW-1185">Reference proteome</keyword>